<dbReference type="GO" id="GO:0005886">
    <property type="term" value="C:plasma membrane"/>
    <property type="evidence" value="ECO:0007669"/>
    <property type="project" value="UniProtKB-SubCell"/>
</dbReference>
<proteinExistence type="predicted"/>
<keyword evidence="4 9" id="KW-1133">Transmembrane helix</keyword>
<feature type="domain" description="G-protein coupled receptors family 1 profile" evidence="10">
    <location>
        <begin position="28"/>
        <end position="237"/>
    </location>
</feature>
<dbReference type="GO" id="GO:0042923">
    <property type="term" value="F:neuropeptide binding"/>
    <property type="evidence" value="ECO:0007669"/>
    <property type="project" value="TreeGrafter"/>
</dbReference>
<evidence type="ECO:0000256" key="2">
    <source>
        <dbReference type="ARBA" id="ARBA00022475"/>
    </source>
</evidence>
<evidence type="ECO:0000259" key="10">
    <source>
        <dbReference type="PROSITE" id="PS50262"/>
    </source>
</evidence>
<keyword evidence="6 9" id="KW-0472">Membrane</keyword>
<protein>
    <recommendedName>
        <fullName evidence="10">G-protein coupled receptors family 1 profile domain-containing protein</fullName>
    </recommendedName>
</protein>
<dbReference type="AlphaFoldDB" id="A0A815F5F7"/>
<dbReference type="Gene3D" id="3.40.980.10">
    <property type="entry name" value="MoaB/Mog-like domain"/>
    <property type="match status" value="1"/>
</dbReference>
<name>A0A815F5F7_9BILA</name>
<dbReference type="PROSITE" id="PS50262">
    <property type="entry name" value="G_PROTEIN_RECEP_F1_2"/>
    <property type="match status" value="1"/>
</dbReference>
<feature type="transmembrane region" description="Helical" evidence="9">
    <location>
        <begin position="131"/>
        <end position="152"/>
    </location>
</feature>
<evidence type="ECO:0000256" key="9">
    <source>
        <dbReference type="SAM" id="Phobius"/>
    </source>
</evidence>
<gene>
    <name evidence="11" type="ORF">CJN711_LOCUS17621</name>
</gene>
<dbReference type="GO" id="GO:0007218">
    <property type="term" value="P:neuropeptide signaling pathway"/>
    <property type="evidence" value="ECO:0007669"/>
    <property type="project" value="TreeGrafter"/>
</dbReference>
<keyword evidence="3 9" id="KW-0812">Transmembrane</keyword>
<accession>A0A815F5F7</accession>
<reference evidence="11" key="1">
    <citation type="submission" date="2021-02" db="EMBL/GenBank/DDBJ databases">
        <authorList>
            <person name="Nowell W R."/>
        </authorList>
    </citation>
    <scope>NUCLEOTIDE SEQUENCE</scope>
</reference>
<evidence type="ECO:0000256" key="8">
    <source>
        <dbReference type="ARBA" id="ARBA00023224"/>
    </source>
</evidence>
<evidence type="ECO:0000256" key="4">
    <source>
        <dbReference type="ARBA" id="ARBA00022989"/>
    </source>
</evidence>
<dbReference type="InterPro" id="IPR000276">
    <property type="entry name" value="GPCR_Rhodpsn"/>
</dbReference>
<sequence>MPDVQLLVIIQCINIYIVFFAASIGTIGNILHIITFTCLKKYHTIPSSIFLVRASFAEQLTTIDLLFPQSIGYATGHDTRVMACLFCKITSVLYTGGGVFTLVCLYLAAIDRYLQTCRSATKRQWMKMKRALLLLCIFTFLSIGLGLPFGIFRDVIPSIEQCNFINATFTRLSFYFYAIIGIISPVALLVVFGYLTWRNVQQTQQRQATGQSSNNIAQQVTRMILIKTTAIVISVMPSAGFNLYVLLFNRDLFSYTSAELLINFFSQQTDAALQRHIRSNGELKQQHKVLLSTLLLEQQLHSTATNEHKRLVKEFIPVSTTYYDDPTKDHSEPAASTTAPNNQMNVKKILLKLCDELRPNLILTTGGTGSSPDYITPEVLYRDIDDDDQMSEFVLLTTVGLQTTHVYEKLCVIVLSTDSGNIHDDHNKIMLMRALKYLILQHTIYFQFGIMYNT</sequence>
<organism evidence="11 12">
    <name type="scientific">Rotaria magnacalcarata</name>
    <dbReference type="NCBI Taxonomy" id="392030"/>
    <lineage>
        <taxon>Eukaryota</taxon>
        <taxon>Metazoa</taxon>
        <taxon>Spiralia</taxon>
        <taxon>Gnathifera</taxon>
        <taxon>Rotifera</taxon>
        <taxon>Eurotatoria</taxon>
        <taxon>Bdelloidea</taxon>
        <taxon>Philodinida</taxon>
        <taxon>Philodinidae</taxon>
        <taxon>Rotaria</taxon>
    </lineage>
</organism>
<dbReference type="Pfam" id="PF00001">
    <property type="entry name" value="7tm_1"/>
    <property type="match status" value="1"/>
</dbReference>
<keyword evidence="2" id="KW-1003">Cell membrane</keyword>
<dbReference type="SUPFAM" id="SSF81321">
    <property type="entry name" value="Family A G protein-coupled receptor-like"/>
    <property type="match status" value="1"/>
</dbReference>
<keyword evidence="5" id="KW-0297">G-protein coupled receptor</keyword>
<dbReference type="SUPFAM" id="SSF53218">
    <property type="entry name" value="Molybdenum cofactor biosynthesis proteins"/>
    <property type="match status" value="1"/>
</dbReference>
<dbReference type="Gene3D" id="1.20.1070.10">
    <property type="entry name" value="Rhodopsin 7-helix transmembrane proteins"/>
    <property type="match status" value="1"/>
</dbReference>
<evidence type="ECO:0000313" key="12">
    <source>
        <dbReference type="Proteomes" id="UP000663855"/>
    </source>
</evidence>
<dbReference type="EMBL" id="CAJNOV010008228">
    <property type="protein sequence ID" value="CAF1314866.1"/>
    <property type="molecule type" value="Genomic_DNA"/>
</dbReference>
<dbReference type="InterPro" id="IPR036425">
    <property type="entry name" value="MoaB/Mog-like_dom_sf"/>
</dbReference>
<evidence type="ECO:0000313" key="11">
    <source>
        <dbReference type="EMBL" id="CAF1314866.1"/>
    </source>
</evidence>
<dbReference type="GO" id="GO:0043005">
    <property type="term" value="C:neuron projection"/>
    <property type="evidence" value="ECO:0007669"/>
    <property type="project" value="TreeGrafter"/>
</dbReference>
<dbReference type="PANTHER" id="PTHR24229">
    <property type="entry name" value="NEUROPEPTIDES RECEPTOR"/>
    <property type="match status" value="1"/>
</dbReference>
<feature type="transmembrane region" description="Helical" evidence="9">
    <location>
        <begin position="91"/>
        <end position="110"/>
    </location>
</feature>
<evidence type="ECO:0000256" key="7">
    <source>
        <dbReference type="ARBA" id="ARBA00023170"/>
    </source>
</evidence>
<dbReference type="PANTHER" id="PTHR24229:SF40">
    <property type="entry name" value="ALLATOSTATIN C RECEPTOR 1-RELATED"/>
    <property type="match status" value="1"/>
</dbReference>
<feature type="transmembrane region" description="Helical" evidence="9">
    <location>
        <begin position="172"/>
        <end position="197"/>
    </location>
</feature>
<evidence type="ECO:0000256" key="5">
    <source>
        <dbReference type="ARBA" id="ARBA00023040"/>
    </source>
</evidence>
<dbReference type="GO" id="GO:0004930">
    <property type="term" value="F:G protein-coupled receptor activity"/>
    <property type="evidence" value="ECO:0007669"/>
    <property type="project" value="UniProtKB-KW"/>
</dbReference>
<feature type="transmembrane region" description="Helical" evidence="9">
    <location>
        <begin position="6"/>
        <end position="39"/>
    </location>
</feature>
<dbReference type="Proteomes" id="UP000663855">
    <property type="component" value="Unassembled WGS sequence"/>
</dbReference>
<feature type="transmembrane region" description="Helical" evidence="9">
    <location>
        <begin position="224"/>
        <end position="247"/>
    </location>
</feature>
<comment type="subcellular location">
    <subcellularLocation>
        <location evidence="1">Cell membrane</location>
        <topology evidence="1">Multi-pass membrane protein</topology>
    </subcellularLocation>
</comment>
<comment type="caution">
    <text evidence="11">The sequence shown here is derived from an EMBL/GenBank/DDBJ whole genome shotgun (WGS) entry which is preliminary data.</text>
</comment>
<evidence type="ECO:0000256" key="6">
    <source>
        <dbReference type="ARBA" id="ARBA00023136"/>
    </source>
</evidence>
<keyword evidence="7" id="KW-0675">Receptor</keyword>
<keyword evidence="8" id="KW-0807">Transducer</keyword>
<evidence type="ECO:0000256" key="1">
    <source>
        <dbReference type="ARBA" id="ARBA00004651"/>
    </source>
</evidence>
<dbReference type="InterPro" id="IPR017452">
    <property type="entry name" value="GPCR_Rhodpsn_7TM"/>
</dbReference>
<evidence type="ECO:0000256" key="3">
    <source>
        <dbReference type="ARBA" id="ARBA00022692"/>
    </source>
</evidence>